<evidence type="ECO:0000259" key="11">
    <source>
        <dbReference type="PROSITE" id="PS52015"/>
    </source>
</evidence>
<feature type="signal peptide" evidence="10">
    <location>
        <begin position="1"/>
        <end position="24"/>
    </location>
</feature>
<evidence type="ECO:0000256" key="8">
    <source>
        <dbReference type="ARBA" id="ARBA00022989"/>
    </source>
</evidence>
<comment type="similarity">
    <text evidence="2">Belongs to the TonB family.</text>
</comment>
<evidence type="ECO:0000256" key="6">
    <source>
        <dbReference type="ARBA" id="ARBA00022692"/>
    </source>
</evidence>
<evidence type="ECO:0000256" key="2">
    <source>
        <dbReference type="ARBA" id="ARBA00006555"/>
    </source>
</evidence>
<proteinExistence type="inferred from homology"/>
<accession>A0ABW7CUU1</accession>
<comment type="subcellular location">
    <subcellularLocation>
        <location evidence="1">Cell inner membrane</location>
        <topology evidence="1">Single-pass membrane protein</topology>
        <orientation evidence="1">Periplasmic side</orientation>
    </subcellularLocation>
</comment>
<protein>
    <submittedName>
        <fullName evidence="12">Energy transducer TonB</fullName>
    </submittedName>
</protein>
<dbReference type="InterPro" id="IPR006260">
    <property type="entry name" value="TonB/TolA_C"/>
</dbReference>
<comment type="caution">
    <text evidence="12">The sequence shown here is derived from an EMBL/GenBank/DDBJ whole genome shotgun (WGS) entry which is preliminary data.</text>
</comment>
<evidence type="ECO:0000256" key="9">
    <source>
        <dbReference type="ARBA" id="ARBA00023136"/>
    </source>
</evidence>
<dbReference type="Pfam" id="PF03544">
    <property type="entry name" value="TonB_C"/>
    <property type="match status" value="1"/>
</dbReference>
<evidence type="ECO:0000256" key="4">
    <source>
        <dbReference type="ARBA" id="ARBA00022475"/>
    </source>
</evidence>
<dbReference type="PANTHER" id="PTHR33446:SF2">
    <property type="entry name" value="PROTEIN TONB"/>
    <property type="match status" value="1"/>
</dbReference>
<keyword evidence="9" id="KW-0472">Membrane</keyword>
<dbReference type="PROSITE" id="PS52015">
    <property type="entry name" value="TONB_CTD"/>
    <property type="match status" value="1"/>
</dbReference>
<evidence type="ECO:0000313" key="12">
    <source>
        <dbReference type="EMBL" id="MFG6108727.1"/>
    </source>
</evidence>
<dbReference type="Gene3D" id="3.30.1150.10">
    <property type="match status" value="1"/>
</dbReference>
<keyword evidence="3" id="KW-0813">Transport</keyword>
<evidence type="ECO:0000256" key="3">
    <source>
        <dbReference type="ARBA" id="ARBA00022448"/>
    </source>
</evidence>
<dbReference type="EMBL" id="JBHGCJ010000003">
    <property type="protein sequence ID" value="MFG6108727.1"/>
    <property type="molecule type" value="Genomic_DNA"/>
</dbReference>
<keyword evidence="7" id="KW-0653">Protein transport</keyword>
<dbReference type="InterPro" id="IPR051045">
    <property type="entry name" value="TonB-dependent_transducer"/>
</dbReference>
<evidence type="ECO:0000256" key="7">
    <source>
        <dbReference type="ARBA" id="ARBA00022927"/>
    </source>
</evidence>
<sequence length="235" mass="24348">MKRHTRGRAMALLIVGGWATLASAAELPTADSPEAVQCRAGEAAGCAALIRAIRAQPTHLPATPEQACVAALQDRLLDQIDCRRGHTDSCTSAPVPAASDACPAGLEPAVRTQLGLDAGATLPVAPSLDAAYWRSHLPRYPAAAFRAGVEGEAVLRVEVSAEGRAIGMSVASSSGSRDLDRAAMEALRTHPFVPATANGRAVLGRTRVSVPFVIGGRQWEAGSMLDMRSVAAPSP</sequence>
<dbReference type="Proteomes" id="UP001605261">
    <property type="component" value="Unassembled WGS sequence"/>
</dbReference>
<name>A0ABW7CUU1_9GAMM</name>
<evidence type="ECO:0000256" key="5">
    <source>
        <dbReference type="ARBA" id="ARBA00022519"/>
    </source>
</evidence>
<dbReference type="RefSeq" id="WP_394162071.1">
    <property type="nucleotide sequence ID" value="NZ_JBHGCJ010000003.1"/>
</dbReference>
<evidence type="ECO:0000256" key="10">
    <source>
        <dbReference type="SAM" id="SignalP"/>
    </source>
</evidence>
<keyword evidence="13" id="KW-1185">Reference proteome</keyword>
<dbReference type="InterPro" id="IPR037682">
    <property type="entry name" value="TonB_C"/>
</dbReference>
<dbReference type="PANTHER" id="PTHR33446">
    <property type="entry name" value="PROTEIN TONB-RELATED"/>
    <property type="match status" value="1"/>
</dbReference>
<keyword evidence="5" id="KW-0997">Cell inner membrane</keyword>
<evidence type="ECO:0000256" key="1">
    <source>
        <dbReference type="ARBA" id="ARBA00004383"/>
    </source>
</evidence>
<feature type="chain" id="PRO_5045812787" evidence="10">
    <location>
        <begin position="25"/>
        <end position="235"/>
    </location>
</feature>
<dbReference type="SUPFAM" id="SSF74653">
    <property type="entry name" value="TolA/TonB C-terminal domain"/>
    <property type="match status" value="1"/>
</dbReference>
<gene>
    <name evidence="12" type="ORF">ACEU0G_002719</name>
</gene>
<feature type="domain" description="TonB C-terminal" evidence="11">
    <location>
        <begin position="125"/>
        <end position="221"/>
    </location>
</feature>
<dbReference type="NCBIfam" id="TIGR01352">
    <property type="entry name" value="tonB_Cterm"/>
    <property type="match status" value="1"/>
</dbReference>
<evidence type="ECO:0000313" key="13">
    <source>
        <dbReference type="Proteomes" id="UP001605261"/>
    </source>
</evidence>
<keyword evidence="4" id="KW-1003">Cell membrane</keyword>
<keyword evidence="8" id="KW-1133">Transmembrane helix</keyword>
<organism evidence="12 13">
    <name type="scientific">Stenotrophomonas nematodicola</name>
    <dbReference type="NCBI Taxonomy" id="2656746"/>
    <lineage>
        <taxon>Bacteria</taxon>
        <taxon>Pseudomonadati</taxon>
        <taxon>Pseudomonadota</taxon>
        <taxon>Gammaproteobacteria</taxon>
        <taxon>Lysobacterales</taxon>
        <taxon>Lysobacteraceae</taxon>
        <taxon>Stenotrophomonas</taxon>
    </lineage>
</organism>
<reference evidence="12 13" key="1">
    <citation type="submission" date="2024-09" db="EMBL/GenBank/DDBJ databases">
        <authorList>
            <consortium name="All-Russian atlas of soil microorganisms"/>
            <consortium name="as a basis for the search for new antimicrobial producers and enzymes with unique properties"/>
            <person name="Sokolova E.A."/>
            <person name="Voronina E.N."/>
        </authorList>
    </citation>
    <scope>NUCLEOTIDE SEQUENCE [LARGE SCALE GENOMIC DNA]</scope>
    <source>
        <strain evidence="12 13">AF-22b-331.1</strain>
    </source>
</reference>
<keyword evidence="10" id="KW-0732">Signal</keyword>
<keyword evidence="6" id="KW-0812">Transmembrane</keyword>